<comment type="caution">
    <text evidence="2">The sequence shown here is derived from an EMBL/GenBank/DDBJ whole genome shotgun (WGS) entry which is preliminary data.</text>
</comment>
<dbReference type="Proteomes" id="UP000324222">
    <property type="component" value="Unassembled WGS sequence"/>
</dbReference>
<name>A0A5B7E7T4_PORTR</name>
<organism evidence="2 3">
    <name type="scientific">Portunus trituberculatus</name>
    <name type="common">Swimming crab</name>
    <name type="synonym">Neptunus trituberculatus</name>
    <dbReference type="NCBI Taxonomy" id="210409"/>
    <lineage>
        <taxon>Eukaryota</taxon>
        <taxon>Metazoa</taxon>
        <taxon>Ecdysozoa</taxon>
        <taxon>Arthropoda</taxon>
        <taxon>Crustacea</taxon>
        <taxon>Multicrustacea</taxon>
        <taxon>Malacostraca</taxon>
        <taxon>Eumalacostraca</taxon>
        <taxon>Eucarida</taxon>
        <taxon>Decapoda</taxon>
        <taxon>Pleocyemata</taxon>
        <taxon>Brachyura</taxon>
        <taxon>Eubrachyura</taxon>
        <taxon>Portunoidea</taxon>
        <taxon>Portunidae</taxon>
        <taxon>Portuninae</taxon>
        <taxon>Portunus</taxon>
    </lineage>
</organism>
<keyword evidence="1" id="KW-0472">Membrane</keyword>
<reference evidence="2 3" key="1">
    <citation type="submission" date="2019-05" db="EMBL/GenBank/DDBJ databases">
        <title>Another draft genome of Portunus trituberculatus and its Hox gene families provides insights of decapod evolution.</title>
        <authorList>
            <person name="Jeong J.-H."/>
            <person name="Song I."/>
            <person name="Kim S."/>
            <person name="Choi T."/>
            <person name="Kim D."/>
            <person name="Ryu S."/>
            <person name="Kim W."/>
        </authorList>
    </citation>
    <scope>NUCLEOTIDE SEQUENCE [LARGE SCALE GENOMIC DNA]</scope>
    <source>
        <tissue evidence="2">Muscle</tissue>
    </source>
</reference>
<feature type="transmembrane region" description="Helical" evidence="1">
    <location>
        <begin position="60"/>
        <end position="77"/>
    </location>
</feature>
<evidence type="ECO:0000313" key="2">
    <source>
        <dbReference type="EMBL" id="MPC29395.1"/>
    </source>
</evidence>
<evidence type="ECO:0000256" key="1">
    <source>
        <dbReference type="SAM" id="Phobius"/>
    </source>
</evidence>
<keyword evidence="3" id="KW-1185">Reference proteome</keyword>
<accession>A0A5B7E7T4</accession>
<dbReference type="AlphaFoldDB" id="A0A5B7E7T4"/>
<proteinExistence type="predicted"/>
<sequence>MSNLTPPPPSTTLTIDRPSRGLELLDLDGLTFLFQDLEVKERRGDCGRSPGETPVPRHTPPLQTIIIIITIITIIITRH</sequence>
<gene>
    <name evidence="2" type="ORF">E2C01_022625</name>
</gene>
<dbReference type="EMBL" id="VSRR010002064">
    <property type="protein sequence ID" value="MPC29395.1"/>
    <property type="molecule type" value="Genomic_DNA"/>
</dbReference>
<protein>
    <submittedName>
        <fullName evidence="2">Uncharacterized protein</fullName>
    </submittedName>
</protein>
<keyword evidence="1" id="KW-1133">Transmembrane helix</keyword>
<evidence type="ECO:0000313" key="3">
    <source>
        <dbReference type="Proteomes" id="UP000324222"/>
    </source>
</evidence>
<keyword evidence="1" id="KW-0812">Transmembrane</keyword>